<organism evidence="2 3">
    <name type="scientific">Aureliella helgolandensis</name>
    <dbReference type="NCBI Taxonomy" id="2527968"/>
    <lineage>
        <taxon>Bacteria</taxon>
        <taxon>Pseudomonadati</taxon>
        <taxon>Planctomycetota</taxon>
        <taxon>Planctomycetia</taxon>
        <taxon>Pirellulales</taxon>
        <taxon>Pirellulaceae</taxon>
        <taxon>Aureliella</taxon>
    </lineage>
</organism>
<keyword evidence="3" id="KW-1185">Reference proteome</keyword>
<dbReference type="KEGG" id="ahel:Q31a_55350"/>
<sequence>MYSPFNKKSDAGGPRSSASVEWGGGGLQALWLCPGATALQALSLLESLTVDMVPSESSAFPGRARERGSIVKVQAAVPTRLAVPVLGQRCSGLIATPGWGTIQG</sequence>
<dbReference type="Proteomes" id="UP000318017">
    <property type="component" value="Chromosome"/>
</dbReference>
<gene>
    <name evidence="2" type="ORF">Q31a_55350</name>
</gene>
<protein>
    <submittedName>
        <fullName evidence="2">Uncharacterized protein</fullName>
    </submittedName>
</protein>
<accession>A0A518GF20</accession>
<dbReference type="EMBL" id="CP036298">
    <property type="protein sequence ID" value="QDV27148.1"/>
    <property type="molecule type" value="Genomic_DNA"/>
</dbReference>
<reference evidence="2 3" key="1">
    <citation type="submission" date="2019-02" db="EMBL/GenBank/DDBJ databases">
        <title>Deep-cultivation of Planctomycetes and their phenomic and genomic characterization uncovers novel biology.</title>
        <authorList>
            <person name="Wiegand S."/>
            <person name="Jogler M."/>
            <person name="Boedeker C."/>
            <person name="Pinto D."/>
            <person name="Vollmers J."/>
            <person name="Rivas-Marin E."/>
            <person name="Kohn T."/>
            <person name="Peeters S.H."/>
            <person name="Heuer A."/>
            <person name="Rast P."/>
            <person name="Oberbeckmann S."/>
            <person name="Bunk B."/>
            <person name="Jeske O."/>
            <person name="Meyerdierks A."/>
            <person name="Storesund J.E."/>
            <person name="Kallscheuer N."/>
            <person name="Luecker S."/>
            <person name="Lage O.M."/>
            <person name="Pohl T."/>
            <person name="Merkel B.J."/>
            <person name="Hornburger P."/>
            <person name="Mueller R.-W."/>
            <person name="Bruemmer F."/>
            <person name="Labrenz M."/>
            <person name="Spormann A.M."/>
            <person name="Op den Camp H."/>
            <person name="Overmann J."/>
            <person name="Amann R."/>
            <person name="Jetten M.S.M."/>
            <person name="Mascher T."/>
            <person name="Medema M.H."/>
            <person name="Devos D.P."/>
            <person name="Kaster A.-K."/>
            <person name="Ovreas L."/>
            <person name="Rohde M."/>
            <person name="Galperin M.Y."/>
            <person name="Jogler C."/>
        </authorList>
    </citation>
    <scope>NUCLEOTIDE SEQUENCE [LARGE SCALE GENOMIC DNA]</scope>
    <source>
        <strain evidence="2 3">Q31a</strain>
    </source>
</reference>
<evidence type="ECO:0000313" key="3">
    <source>
        <dbReference type="Proteomes" id="UP000318017"/>
    </source>
</evidence>
<proteinExistence type="predicted"/>
<feature type="region of interest" description="Disordered" evidence="1">
    <location>
        <begin position="1"/>
        <end position="20"/>
    </location>
</feature>
<name>A0A518GF20_9BACT</name>
<evidence type="ECO:0000313" key="2">
    <source>
        <dbReference type="EMBL" id="QDV27148.1"/>
    </source>
</evidence>
<dbReference type="AlphaFoldDB" id="A0A518GF20"/>
<evidence type="ECO:0000256" key="1">
    <source>
        <dbReference type="SAM" id="MobiDB-lite"/>
    </source>
</evidence>